<sequence length="166" mass="19204">MELPTNHSVLLETIGQLWTINRKRYVEWEILIAKHTFDAFIEGSIMKEYSAVIAVTANIFSAISGEARMICAYEIVRQRFGQEYSLYSRMRAPWNEMDGDDMRREGYFYSALAEFFFQNPDQAFLVGRYNIRQIALAWKVGMKITVDLVKEPAPLEAGEGLVLQYL</sequence>
<dbReference type="EMBL" id="MTYH01000014">
    <property type="protein sequence ID" value="PNP46796.1"/>
    <property type="molecule type" value="Genomic_DNA"/>
</dbReference>
<name>A0A2K0TMQ1_9HYPO</name>
<gene>
    <name evidence="1" type="ORF">TGAMA5MH_01748</name>
</gene>
<evidence type="ECO:0000313" key="2">
    <source>
        <dbReference type="Proteomes" id="UP000236546"/>
    </source>
</evidence>
<dbReference type="Proteomes" id="UP000236546">
    <property type="component" value="Unassembled WGS sequence"/>
</dbReference>
<dbReference type="OrthoDB" id="5244662at2759"/>
<protein>
    <submittedName>
        <fullName evidence="1">Uncharacterized protein</fullName>
    </submittedName>
</protein>
<proteinExistence type="predicted"/>
<comment type="caution">
    <text evidence="1">The sequence shown here is derived from an EMBL/GenBank/DDBJ whole genome shotgun (WGS) entry which is preliminary data.</text>
</comment>
<organism evidence="1 2">
    <name type="scientific">Trichoderma gamsii</name>
    <dbReference type="NCBI Taxonomy" id="398673"/>
    <lineage>
        <taxon>Eukaryota</taxon>
        <taxon>Fungi</taxon>
        <taxon>Dikarya</taxon>
        <taxon>Ascomycota</taxon>
        <taxon>Pezizomycotina</taxon>
        <taxon>Sordariomycetes</taxon>
        <taxon>Hypocreomycetidae</taxon>
        <taxon>Hypocreales</taxon>
        <taxon>Hypocreaceae</taxon>
        <taxon>Trichoderma</taxon>
    </lineage>
</organism>
<reference evidence="1 2" key="1">
    <citation type="submission" date="2017-02" db="EMBL/GenBank/DDBJ databases">
        <title>Genomes of Trichoderma spp. with biocontrol activity.</title>
        <authorList>
            <person name="Gardiner D."/>
            <person name="Kazan K."/>
            <person name="Vos C."/>
            <person name="Harvey P."/>
        </authorList>
    </citation>
    <scope>NUCLEOTIDE SEQUENCE [LARGE SCALE GENOMIC DNA]</scope>
    <source>
        <strain evidence="1 2">A5MH</strain>
    </source>
</reference>
<accession>A0A2K0TMQ1</accession>
<evidence type="ECO:0000313" key="1">
    <source>
        <dbReference type="EMBL" id="PNP46796.1"/>
    </source>
</evidence>
<dbReference type="AlphaFoldDB" id="A0A2K0TMQ1"/>